<evidence type="ECO:0000313" key="3">
    <source>
        <dbReference type="EMBL" id="PWJ56213.1"/>
    </source>
</evidence>
<keyword evidence="4" id="KW-1185">Reference proteome</keyword>
<dbReference type="InterPro" id="IPR052520">
    <property type="entry name" value="ATL_DNA_repair"/>
</dbReference>
<evidence type="ECO:0000256" key="1">
    <source>
        <dbReference type="ARBA" id="ARBA00022763"/>
    </source>
</evidence>
<dbReference type="InterPro" id="IPR014048">
    <property type="entry name" value="MethylDNA_cys_MeTrfase_DNA-bd"/>
</dbReference>
<dbReference type="InterPro" id="IPR036388">
    <property type="entry name" value="WH-like_DNA-bd_sf"/>
</dbReference>
<comment type="caution">
    <text evidence="3">The sequence shown here is derived from an EMBL/GenBank/DDBJ whole genome shotgun (WGS) entry which is preliminary data.</text>
</comment>
<sequence length="84" mass="9173">MALTYGDVAELTGWGAPRAVGAVMSRHGDELPWWRVVRADGSLPEGLTPRAMIHWADEGHPLLLGTSRLDLAKCRWDGPEDLPA</sequence>
<dbReference type="Pfam" id="PF01035">
    <property type="entry name" value="DNA_binding_1"/>
    <property type="match status" value="1"/>
</dbReference>
<dbReference type="GO" id="GO:0003824">
    <property type="term" value="F:catalytic activity"/>
    <property type="evidence" value="ECO:0007669"/>
    <property type="project" value="InterPro"/>
</dbReference>
<dbReference type="CDD" id="cd06445">
    <property type="entry name" value="ATase"/>
    <property type="match status" value="1"/>
</dbReference>
<protein>
    <submittedName>
        <fullName evidence="3">Alkylated DNA nucleotide flippase Atl1</fullName>
    </submittedName>
</protein>
<reference evidence="3 4" key="1">
    <citation type="submission" date="2018-03" db="EMBL/GenBank/DDBJ databases">
        <title>Genomic Encyclopedia of Archaeal and Bacterial Type Strains, Phase II (KMG-II): from individual species to whole genera.</title>
        <authorList>
            <person name="Goeker M."/>
        </authorList>
    </citation>
    <scope>NUCLEOTIDE SEQUENCE [LARGE SCALE GENOMIC DNA]</scope>
    <source>
        <strain evidence="3 4">DSM 44889</strain>
    </source>
</reference>
<dbReference type="Gene3D" id="1.10.10.10">
    <property type="entry name" value="Winged helix-like DNA-binding domain superfamily/Winged helix DNA-binding domain"/>
    <property type="match status" value="1"/>
</dbReference>
<dbReference type="AlphaFoldDB" id="A0A316AEQ7"/>
<gene>
    <name evidence="3" type="ORF">BXY45_101188</name>
</gene>
<evidence type="ECO:0000313" key="4">
    <source>
        <dbReference type="Proteomes" id="UP000245469"/>
    </source>
</evidence>
<dbReference type="Proteomes" id="UP000245469">
    <property type="component" value="Unassembled WGS sequence"/>
</dbReference>
<dbReference type="PANTHER" id="PTHR42942">
    <property type="entry name" value="6-O-METHYLGUANINE DNA METHYLTRANSFERASE"/>
    <property type="match status" value="1"/>
</dbReference>
<dbReference type="SUPFAM" id="SSF46767">
    <property type="entry name" value="Methylated DNA-protein cysteine methyltransferase, C-terminal domain"/>
    <property type="match status" value="1"/>
</dbReference>
<proteinExistence type="predicted"/>
<evidence type="ECO:0000259" key="2">
    <source>
        <dbReference type="Pfam" id="PF01035"/>
    </source>
</evidence>
<keyword evidence="1" id="KW-0227">DNA damage</keyword>
<name>A0A316AEQ7_9ACTN</name>
<dbReference type="EMBL" id="QGDQ01000001">
    <property type="protein sequence ID" value="PWJ56213.1"/>
    <property type="molecule type" value="Genomic_DNA"/>
</dbReference>
<organism evidence="3 4">
    <name type="scientific">Quadrisphaera granulorum</name>
    <dbReference type="NCBI Taxonomy" id="317664"/>
    <lineage>
        <taxon>Bacteria</taxon>
        <taxon>Bacillati</taxon>
        <taxon>Actinomycetota</taxon>
        <taxon>Actinomycetes</taxon>
        <taxon>Kineosporiales</taxon>
        <taxon>Kineosporiaceae</taxon>
        <taxon>Quadrisphaera</taxon>
    </lineage>
</organism>
<dbReference type="PANTHER" id="PTHR42942:SF1">
    <property type="entry name" value="ALKYLTRANSFERASE-LIKE PROTEIN 1"/>
    <property type="match status" value="1"/>
</dbReference>
<feature type="domain" description="Methylated-DNA-[protein]-cysteine S-methyltransferase DNA binding" evidence="2">
    <location>
        <begin position="3"/>
        <end position="44"/>
    </location>
</feature>
<accession>A0A316AEQ7</accession>
<dbReference type="OrthoDB" id="9132167at2"/>
<dbReference type="InterPro" id="IPR036217">
    <property type="entry name" value="MethylDNA_cys_MeTrfase_DNAb"/>
</dbReference>
<dbReference type="GO" id="GO:0006281">
    <property type="term" value="P:DNA repair"/>
    <property type="evidence" value="ECO:0007669"/>
    <property type="project" value="InterPro"/>
</dbReference>